<name>A0ABY3BW43_9HYPH</name>
<evidence type="ECO:0000313" key="2">
    <source>
        <dbReference type="Proteomes" id="UP000319481"/>
    </source>
</evidence>
<evidence type="ECO:0000313" key="1">
    <source>
        <dbReference type="EMBL" id="TRA96817.1"/>
    </source>
</evidence>
<dbReference type="Proteomes" id="UP000319481">
    <property type="component" value="Unassembled WGS sequence"/>
</dbReference>
<dbReference type="EMBL" id="SGNZ01000001">
    <property type="protein sequence ID" value="TRA96817.1"/>
    <property type="molecule type" value="Genomic_DNA"/>
</dbReference>
<sequence length="88" mass="9334">MSDLSATAAFKAFEVVDPAPVEGAWLLSPLEELIPTGEYEGNTMVAADAILLIADDIEKHGVAPEGRKALADLLRYLATFALHPPVST</sequence>
<organism evidence="1 2">
    <name type="scientific">Agrobacterium salinitolerans</name>
    <dbReference type="NCBI Taxonomy" id="1183413"/>
    <lineage>
        <taxon>Bacteria</taxon>
        <taxon>Pseudomonadati</taxon>
        <taxon>Pseudomonadota</taxon>
        <taxon>Alphaproteobacteria</taxon>
        <taxon>Hyphomicrobiales</taxon>
        <taxon>Rhizobiaceae</taxon>
        <taxon>Rhizobium/Agrobacterium group</taxon>
        <taxon>Agrobacterium</taxon>
    </lineage>
</organism>
<comment type="caution">
    <text evidence="1">The sequence shown here is derived from an EMBL/GenBank/DDBJ whole genome shotgun (WGS) entry which is preliminary data.</text>
</comment>
<accession>A0ABY3BW43</accession>
<reference evidence="1 2" key="1">
    <citation type="journal article" date="2019" name="Appl. Microbiol. Biotechnol.">
        <title>Differential efficiency of wild type rhizogenic strains for rol gene transformation of plants.</title>
        <authorList>
            <person name="Desmet S."/>
            <person name="De Keyser E."/>
            <person name="Van Vaerenbergh J."/>
            <person name="Baeyen S."/>
            <person name="Van Huylenbroeck J."/>
            <person name="Geelen D."/>
            <person name="Dhooghe E."/>
        </authorList>
    </citation>
    <scope>NUCLEOTIDE SEQUENCE [LARGE SCALE GENOMIC DNA]</scope>
    <source>
        <strain evidence="1 2">GBBC3283</strain>
    </source>
</reference>
<protein>
    <submittedName>
        <fullName evidence="1">Uncharacterized protein</fullName>
    </submittedName>
</protein>
<keyword evidence="2" id="KW-1185">Reference proteome</keyword>
<gene>
    <name evidence="1" type="ORF">EXN23_00850</name>
</gene>
<proteinExistence type="predicted"/>
<dbReference type="RefSeq" id="WP_142911521.1">
    <property type="nucleotide sequence ID" value="NZ_JAPZLP010000001.1"/>
</dbReference>